<keyword evidence="3" id="KW-1185">Reference proteome</keyword>
<protein>
    <submittedName>
        <fullName evidence="2">Integral membrane protein</fullName>
    </submittedName>
</protein>
<evidence type="ECO:0000313" key="2">
    <source>
        <dbReference type="EMBL" id="KRM95069.1"/>
    </source>
</evidence>
<feature type="transmembrane region" description="Helical" evidence="1">
    <location>
        <begin position="480"/>
        <end position="500"/>
    </location>
</feature>
<feature type="transmembrane region" description="Helical" evidence="1">
    <location>
        <begin position="156"/>
        <end position="179"/>
    </location>
</feature>
<feature type="transmembrane region" description="Helical" evidence="1">
    <location>
        <begin position="284"/>
        <end position="304"/>
    </location>
</feature>
<dbReference type="NCBIfam" id="TIGR03766">
    <property type="entry name" value="TIGR03766 family XrtG-associated glycosyltransferase"/>
    <property type="match status" value="1"/>
</dbReference>
<dbReference type="AlphaFoldDB" id="A0A0R2CTF8"/>
<feature type="transmembrane region" description="Helical" evidence="1">
    <location>
        <begin position="186"/>
        <end position="204"/>
    </location>
</feature>
<sequence>MFKRIFKIMNSGTLILFSFFILLTFFFALTSSNIILGDNQITGAGTTFFTTVWLIILGAIVICFKTFKKVNRFMYYLFIKQRLKTATILLLLVICGQVFFVLTVHPAIGFDAGAIHQALTDRTSVEIKAYYSINYNNLPLLLLQNFFVQLFASKTWLFFDLLTLLFVDLSMLFNLISVAIVDRSRLATAIYLHVGWLLVFPMIIVPYTDTWVLPIVSGYLLCYCIAKSKKTNLLIKLLAIIGFSILLVAAYFLKPSAVIGGIAIGIGELLFSLSKLSLSKWRSWYSLGAILFSGVVILGSHQMINQRITGQKYIQVDQSRAIPAIHFISMGVSGDGGYNPKDALAMAQIPTKAGRTAYSRKMLVKRLKNKGFFGYISFLFKKHQANTADGSFAWVKEGHFIAENPKPSKHGWAGQLKQFIYLYGTRLGDFRFAAQLWWIILLGIIALSWRDRRSFVQILRLALIGGFIYLLIFEGGRSRYLIQFLPYFLIMGALTFKHSLQTMEELISFLRYGNTGNKPGNKKK</sequence>
<dbReference type="OrthoDB" id="5695313at2"/>
<dbReference type="STRING" id="1423725.FC19_GL002161"/>
<gene>
    <name evidence="2" type="ORF">FC19_GL002161</name>
</gene>
<dbReference type="InterPro" id="IPR021200">
    <property type="entry name" value="CHIM_prot"/>
</dbReference>
<dbReference type="EMBL" id="AYZD01000033">
    <property type="protein sequence ID" value="KRM95069.1"/>
    <property type="molecule type" value="Genomic_DNA"/>
</dbReference>
<dbReference type="PATRIC" id="fig|1423725.3.peg.2223"/>
<proteinExistence type="predicted"/>
<feature type="transmembrane region" description="Helical" evidence="1">
    <location>
        <begin position="432"/>
        <end position="449"/>
    </location>
</feature>
<feature type="transmembrane region" description="Helical" evidence="1">
    <location>
        <begin position="455"/>
        <end position="473"/>
    </location>
</feature>
<accession>A0A0R2CTF8</accession>
<feature type="transmembrane region" description="Helical" evidence="1">
    <location>
        <begin position="88"/>
        <end position="108"/>
    </location>
</feature>
<feature type="transmembrane region" description="Helical" evidence="1">
    <location>
        <begin position="47"/>
        <end position="67"/>
    </location>
</feature>
<comment type="caution">
    <text evidence="2">The sequence shown here is derived from an EMBL/GenBank/DDBJ whole genome shotgun (WGS) entry which is preliminary data.</text>
</comment>
<keyword evidence="1" id="KW-1133">Transmembrane helix</keyword>
<keyword evidence="1" id="KW-0472">Membrane</keyword>
<feature type="transmembrane region" description="Helical" evidence="1">
    <location>
        <begin position="233"/>
        <end position="253"/>
    </location>
</feature>
<dbReference type="Proteomes" id="UP000051015">
    <property type="component" value="Unassembled WGS sequence"/>
</dbReference>
<name>A0A0R2CTF8_9LACO</name>
<keyword evidence="1" id="KW-0812">Transmembrane</keyword>
<evidence type="ECO:0000256" key="1">
    <source>
        <dbReference type="SAM" id="Phobius"/>
    </source>
</evidence>
<evidence type="ECO:0000313" key="3">
    <source>
        <dbReference type="Proteomes" id="UP000051015"/>
    </source>
</evidence>
<reference evidence="2 3" key="1">
    <citation type="journal article" date="2015" name="Genome Announc.">
        <title>Expanding the biotechnology potential of lactobacilli through comparative genomics of 213 strains and associated genera.</title>
        <authorList>
            <person name="Sun Z."/>
            <person name="Harris H.M."/>
            <person name="McCann A."/>
            <person name="Guo C."/>
            <person name="Argimon S."/>
            <person name="Zhang W."/>
            <person name="Yang X."/>
            <person name="Jeffery I.B."/>
            <person name="Cooney J.C."/>
            <person name="Kagawa T.F."/>
            <person name="Liu W."/>
            <person name="Song Y."/>
            <person name="Salvetti E."/>
            <person name="Wrobel A."/>
            <person name="Rasinkangas P."/>
            <person name="Parkhill J."/>
            <person name="Rea M.C."/>
            <person name="O'Sullivan O."/>
            <person name="Ritari J."/>
            <person name="Douillard F.P."/>
            <person name="Paul Ross R."/>
            <person name="Yang R."/>
            <person name="Briner A.E."/>
            <person name="Felis G.E."/>
            <person name="de Vos W.M."/>
            <person name="Barrangou R."/>
            <person name="Klaenhammer T.R."/>
            <person name="Caufield P.W."/>
            <person name="Cui Y."/>
            <person name="Zhang H."/>
            <person name="O'Toole P.W."/>
        </authorList>
    </citation>
    <scope>NUCLEOTIDE SEQUENCE [LARGE SCALE GENOMIC DNA]</scope>
    <source>
        <strain evidence="2 3">DSM 21051</strain>
    </source>
</reference>
<organism evidence="2 3">
    <name type="scientific">Liquorilactobacillus aquaticus DSM 21051</name>
    <dbReference type="NCBI Taxonomy" id="1423725"/>
    <lineage>
        <taxon>Bacteria</taxon>
        <taxon>Bacillati</taxon>
        <taxon>Bacillota</taxon>
        <taxon>Bacilli</taxon>
        <taxon>Lactobacillales</taxon>
        <taxon>Lactobacillaceae</taxon>
        <taxon>Liquorilactobacillus</taxon>
    </lineage>
</organism>